<dbReference type="PANTHER" id="PTHR31760">
    <property type="entry name" value="S-ADENOSYL-L-METHIONINE-DEPENDENT METHYLTRANSFERASES SUPERFAMILY PROTEIN"/>
    <property type="match status" value="1"/>
</dbReference>
<feature type="binding site" evidence="6">
    <location>
        <position position="79"/>
    </location>
    <ligand>
        <name>S-adenosyl-L-methionine</name>
        <dbReference type="ChEBI" id="CHEBI:59789"/>
    </ligand>
</feature>
<dbReference type="EC" id="2.1.1.-" evidence="6"/>
<evidence type="ECO:0000256" key="2">
    <source>
        <dbReference type="ARBA" id="ARBA00022552"/>
    </source>
</evidence>
<evidence type="ECO:0000256" key="3">
    <source>
        <dbReference type="ARBA" id="ARBA00022603"/>
    </source>
</evidence>
<protein>
    <recommendedName>
        <fullName evidence="6">Ribosomal RNA small subunit methyltransferase G</fullName>
        <ecNumber evidence="6">2.1.1.-</ecNumber>
    </recommendedName>
    <alternativeName>
        <fullName evidence="6">16S rRNA 7-methylguanosine methyltransferase</fullName>
        <shortName evidence="6">16S rRNA m7G methyltransferase</shortName>
    </alternativeName>
</protein>
<evidence type="ECO:0000313" key="9">
    <source>
        <dbReference type="Proteomes" id="UP000886758"/>
    </source>
</evidence>
<dbReference type="SUPFAM" id="SSF53335">
    <property type="entry name" value="S-adenosyl-L-methionine-dependent methyltransferases"/>
    <property type="match status" value="1"/>
</dbReference>
<dbReference type="FunFam" id="3.40.50.150:FF:000041">
    <property type="entry name" value="Ribosomal RNA small subunit methyltransferase G"/>
    <property type="match status" value="1"/>
</dbReference>
<comment type="caution">
    <text evidence="6">Lacks conserved residue(s) required for the propagation of feature annotation.</text>
</comment>
<dbReference type="HAMAP" id="MF_00074">
    <property type="entry name" value="16SrRNA_methyltr_G"/>
    <property type="match status" value="1"/>
</dbReference>
<name>A0A9D1KHT5_9MOLU</name>
<comment type="function">
    <text evidence="6">Specifically methylates the N7 position of a guanine in 16S rRNA.</text>
</comment>
<comment type="subcellular location">
    <subcellularLocation>
        <location evidence="6">Cytoplasm</location>
    </subcellularLocation>
</comment>
<sequence>MNFKEEVLKLGIELKDGQLDQFEQYYRFLIEENRKMNLTAITEQEEVYRKHFLDSLEISRILPVGSPITLLDVGSGAGFPSVPYAIVSPDTKVTIIDALQKRIRFLEQLTNKLRLTNVEVHHFRAEDYAKEKREFFSVVTARAVARLNVLCELCLPLVALNGIFIAMKGASAQEEVREAEKSMEALGGKLEKQLSIELPEQHEKREIIVIRKVRKTPACYPRRFAMIKERPIV</sequence>
<feature type="binding site" evidence="6">
    <location>
        <begin position="125"/>
        <end position="126"/>
    </location>
    <ligand>
        <name>S-adenosyl-L-methionine</name>
        <dbReference type="ChEBI" id="CHEBI:59789"/>
    </ligand>
</feature>
<reference evidence="8" key="2">
    <citation type="journal article" date="2021" name="PeerJ">
        <title>Extensive microbial diversity within the chicken gut microbiome revealed by metagenomics and culture.</title>
        <authorList>
            <person name="Gilroy R."/>
            <person name="Ravi A."/>
            <person name="Getino M."/>
            <person name="Pursley I."/>
            <person name="Horton D.L."/>
            <person name="Alikhan N.F."/>
            <person name="Baker D."/>
            <person name="Gharbi K."/>
            <person name="Hall N."/>
            <person name="Watson M."/>
            <person name="Adriaenssens E.M."/>
            <person name="Foster-Nyarko E."/>
            <person name="Jarju S."/>
            <person name="Secka A."/>
            <person name="Antonio M."/>
            <person name="Oren A."/>
            <person name="Chaudhuri R.R."/>
            <person name="La Ragione R."/>
            <person name="Hildebrand F."/>
            <person name="Pallen M.J."/>
        </authorList>
    </citation>
    <scope>NUCLEOTIDE SEQUENCE</scope>
    <source>
        <strain evidence="8">ChiW17-6978</strain>
    </source>
</reference>
<gene>
    <name evidence="6 8" type="primary">rsmG</name>
    <name evidence="8" type="ORF">IAD46_01070</name>
</gene>
<evidence type="ECO:0000313" key="8">
    <source>
        <dbReference type="EMBL" id="HIT49595.1"/>
    </source>
</evidence>
<keyword evidence="4 6" id="KW-0808">Transferase</keyword>
<evidence type="ECO:0000256" key="4">
    <source>
        <dbReference type="ARBA" id="ARBA00022679"/>
    </source>
</evidence>
<feature type="binding site" evidence="6">
    <location>
        <position position="142"/>
    </location>
    <ligand>
        <name>S-adenosyl-L-methionine</name>
        <dbReference type="ChEBI" id="CHEBI:59789"/>
    </ligand>
</feature>
<organism evidence="8 9">
    <name type="scientific">Candidatus Pelethenecus faecipullorum</name>
    <dbReference type="NCBI Taxonomy" id="2840900"/>
    <lineage>
        <taxon>Bacteria</taxon>
        <taxon>Bacillati</taxon>
        <taxon>Mycoplasmatota</taxon>
        <taxon>Mollicutes</taxon>
        <taxon>Candidatus Pelethenecus</taxon>
    </lineage>
</organism>
<evidence type="ECO:0000256" key="6">
    <source>
        <dbReference type="HAMAP-Rule" id="MF_00074"/>
    </source>
</evidence>
<comment type="caution">
    <text evidence="8">The sequence shown here is derived from an EMBL/GenBank/DDBJ whole genome shotgun (WGS) entry which is preliminary data.</text>
</comment>
<proteinExistence type="inferred from homology"/>
<dbReference type="Gene3D" id="3.40.50.150">
    <property type="entry name" value="Vaccinia Virus protein VP39"/>
    <property type="match status" value="1"/>
</dbReference>
<dbReference type="PIRSF" id="PIRSF003078">
    <property type="entry name" value="GidB"/>
    <property type="match status" value="1"/>
</dbReference>
<dbReference type="InterPro" id="IPR003682">
    <property type="entry name" value="rRNA_ssu_MeTfrase_G"/>
</dbReference>
<keyword evidence="1 6" id="KW-0963">Cytoplasm</keyword>
<dbReference type="NCBIfam" id="TIGR00138">
    <property type="entry name" value="rsmG_gidB"/>
    <property type="match status" value="1"/>
</dbReference>
<dbReference type="AlphaFoldDB" id="A0A9D1KHT5"/>
<reference evidence="8" key="1">
    <citation type="submission" date="2020-10" db="EMBL/GenBank/DDBJ databases">
        <authorList>
            <person name="Gilroy R."/>
        </authorList>
    </citation>
    <scope>NUCLEOTIDE SEQUENCE</scope>
    <source>
        <strain evidence="8">ChiW17-6978</strain>
    </source>
</reference>
<dbReference type="InterPro" id="IPR029063">
    <property type="entry name" value="SAM-dependent_MTases_sf"/>
</dbReference>
<keyword evidence="3 6" id="KW-0489">Methyltransferase</keyword>
<dbReference type="GO" id="GO:0070043">
    <property type="term" value="F:rRNA (guanine-N7-)-methyltransferase activity"/>
    <property type="evidence" value="ECO:0007669"/>
    <property type="project" value="UniProtKB-UniRule"/>
</dbReference>
<feature type="binding site" evidence="6">
    <location>
        <position position="74"/>
    </location>
    <ligand>
        <name>S-adenosyl-L-methionine</name>
        <dbReference type="ChEBI" id="CHEBI:59789"/>
    </ligand>
</feature>
<evidence type="ECO:0000256" key="5">
    <source>
        <dbReference type="ARBA" id="ARBA00022691"/>
    </source>
</evidence>
<dbReference type="PANTHER" id="PTHR31760:SF0">
    <property type="entry name" value="S-ADENOSYL-L-METHIONINE-DEPENDENT METHYLTRANSFERASES SUPERFAMILY PROTEIN"/>
    <property type="match status" value="1"/>
</dbReference>
<dbReference type="EMBL" id="DVLF01000036">
    <property type="protein sequence ID" value="HIT49595.1"/>
    <property type="molecule type" value="Genomic_DNA"/>
</dbReference>
<dbReference type="Pfam" id="PF02527">
    <property type="entry name" value="GidB"/>
    <property type="match status" value="1"/>
</dbReference>
<dbReference type="Proteomes" id="UP000886758">
    <property type="component" value="Unassembled WGS sequence"/>
</dbReference>
<dbReference type="GO" id="GO:0005829">
    <property type="term" value="C:cytosol"/>
    <property type="evidence" value="ECO:0007669"/>
    <property type="project" value="TreeGrafter"/>
</dbReference>
<evidence type="ECO:0000256" key="7">
    <source>
        <dbReference type="SAM" id="Coils"/>
    </source>
</evidence>
<keyword evidence="7" id="KW-0175">Coiled coil</keyword>
<dbReference type="CDD" id="cd02440">
    <property type="entry name" value="AdoMet_MTases"/>
    <property type="match status" value="1"/>
</dbReference>
<keyword evidence="2 6" id="KW-0698">rRNA processing</keyword>
<accession>A0A9D1KHT5</accession>
<comment type="similarity">
    <text evidence="6">Belongs to the methyltransferase superfamily. RNA methyltransferase RsmG family.</text>
</comment>
<feature type="coiled-coil region" evidence="7">
    <location>
        <begin position="96"/>
        <end position="126"/>
    </location>
</feature>
<evidence type="ECO:0000256" key="1">
    <source>
        <dbReference type="ARBA" id="ARBA00022490"/>
    </source>
</evidence>
<keyword evidence="5 6" id="KW-0949">S-adenosyl-L-methionine</keyword>